<comment type="subcellular location">
    <subcellularLocation>
        <location evidence="1">Host membrane</location>
        <topology evidence="1">Multi-pass membrane protein</topology>
    </subcellularLocation>
</comment>
<dbReference type="EMBL" id="MZ081394">
    <property type="protein sequence ID" value="QWN56377.1"/>
    <property type="molecule type" value="Genomic_RNA"/>
</dbReference>
<evidence type="ECO:0000256" key="2">
    <source>
        <dbReference type="ARBA" id="ARBA00022692"/>
    </source>
</evidence>
<reference evidence="11" key="1">
    <citation type="journal article" date="2021" name="Cell">
        <title>Identification of novel bat coronaviruses sheds light on the evolutionary origins of SARS-CoV-2 and related viruses.</title>
        <authorList>
            <person name="Zhou H."/>
            <person name="Ji J."/>
            <person name="Chen X."/>
            <person name="Bi Y."/>
            <person name="Li J."/>
            <person name="Wang Q."/>
            <person name="Hu T."/>
            <person name="Song H."/>
            <person name="Zhao R."/>
            <person name="Chen Y."/>
            <person name="Cui M."/>
            <person name="Zhang Y."/>
            <person name="Hughes A.C."/>
            <person name="Holmes E.C."/>
            <person name="Shi W."/>
        </authorList>
    </citation>
    <scope>NUCLEOTIDE SEQUENCE</scope>
    <source>
        <strain evidence="10">Bat/Yunnan/McYN19/2020</strain>
        <strain evidence="11">Bat/Yunnan/RmYN17/2020</strain>
        <strain evidence="12">Bat/Yunnan/RmYN24/2020</strain>
        <strain evidence="13">Bat/Yunnan/RsYN14/2020</strain>
    </source>
</reference>
<sequence length="213" mass="24608">MLGLFQTHLERKISEATSTRDVLKPIHHALSMSNFLLTSVYVVYFALYKATSFRGNVVMLCLRCLTLLVYVPVLVYFQVFLDATIIFIVIAFRLIYIMYWSFRYKTNAFILLNTDRLAFICGKPWYYEDKPYIVMPGGEHFITFGPDLVPFAIANDLYVALRGFKDDDVPLVRRVELINGAFIYIFAQESCVGVVNMCFSEIQLCEDIQVEPQ</sequence>
<feature type="transmembrane region" description="Helical" evidence="7">
    <location>
        <begin position="26"/>
        <end position="48"/>
    </location>
</feature>
<keyword evidence="2 6" id="KW-0812">Transmembrane</keyword>
<evidence type="ECO:0000313" key="13">
    <source>
        <dbReference type="EMBL" id="QWN56386.1"/>
    </source>
</evidence>
<evidence type="ECO:0000259" key="9">
    <source>
        <dbReference type="PROSITE" id="PS51967"/>
    </source>
</evidence>
<keyword evidence="4 6" id="KW-1133">Transmembrane helix</keyword>
<feature type="domain" description="CoV 3a-like viroporin CD" evidence="9">
    <location>
        <begin position="116"/>
        <end position="191"/>
    </location>
</feature>
<feature type="domain" description="CoV 3a-like viroporin TM" evidence="8">
    <location>
        <begin position="22"/>
        <end position="112"/>
    </location>
</feature>
<evidence type="ECO:0000256" key="1">
    <source>
        <dbReference type="ARBA" id="ARBA00004301"/>
    </source>
</evidence>
<name>A0A8F0ZUB8_9ALPC</name>
<dbReference type="GO" id="GO:0033644">
    <property type="term" value="C:host cell membrane"/>
    <property type="evidence" value="ECO:0007669"/>
    <property type="project" value="UniProtKB-SubCell"/>
</dbReference>
<feature type="transmembrane region" description="Helical" evidence="7">
    <location>
        <begin position="83"/>
        <end position="102"/>
    </location>
</feature>
<evidence type="ECO:0000256" key="5">
    <source>
        <dbReference type="ARBA" id="ARBA00023136"/>
    </source>
</evidence>
<organism evidence="11">
    <name type="scientific">Alphacoronavirus sp</name>
    <dbReference type="NCBI Taxonomy" id="1906673"/>
    <lineage>
        <taxon>Viruses</taxon>
        <taxon>Riboviria</taxon>
        <taxon>Orthornavirae</taxon>
        <taxon>Pisuviricota</taxon>
        <taxon>Pisoniviricetes</taxon>
        <taxon>Nidovirales</taxon>
        <taxon>Cornidovirineae</taxon>
        <taxon>Coronaviridae</taxon>
        <taxon>Orthocoronavirinae</taxon>
        <taxon>Alphacoronavirus</taxon>
    </lineage>
</organism>
<dbReference type="InterPro" id="IPR046446">
    <property type="entry name" value="a/bCoV_VIROPORIN_3A-like_CD"/>
</dbReference>
<evidence type="ECO:0000256" key="7">
    <source>
        <dbReference type="SAM" id="Phobius"/>
    </source>
</evidence>
<protein>
    <submittedName>
        <fullName evidence="11">ORF3a</fullName>
    </submittedName>
</protein>
<dbReference type="PROSITE" id="PS51967">
    <property type="entry name" value="COV_VIROPORIN_3A_CD"/>
    <property type="match status" value="1"/>
</dbReference>
<evidence type="ECO:0000259" key="8">
    <source>
        <dbReference type="PROSITE" id="PS51966"/>
    </source>
</evidence>
<dbReference type="GO" id="GO:0016020">
    <property type="term" value="C:membrane"/>
    <property type="evidence" value="ECO:0007669"/>
    <property type="project" value="UniProtKB-UniRule"/>
</dbReference>
<keyword evidence="3 6" id="KW-1043">Host membrane</keyword>
<evidence type="ECO:0000256" key="3">
    <source>
        <dbReference type="ARBA" id="ARBA00022870"/>
    </source>
</evidence>
<dbReference type="PROSITE" id="PS51966">
    <property type="entry name" value="COV_VIROPORIN_3A_TM"/>
    <property type="match status" value="1"/>
</dbReference>
<accession>A0A8F0ZUB8</accession>
<evidence type="ECO:0000313" key="12">
    <source>
        <dbReference type="EMBL" id="QWN56377.1"/>
    </source>
</evidence>
<keyword evidence="5 6" id="KW-0472">Membrane</keyword>
<dbReference type="InterPro" id="IPR004293">
    <property type="entry name" value="Coronavirus_Orf3a/b"/>
</dbReference>
<feature type="transmembrane region" description="Helical" evidence="7">
    <location>
        <begin position="60"/>
        <end position="77"/>
    </location>
</feature>
<dbReference type="EMBL" id="MZ081393">
    <property type="protein sequence ID" value="QWN56368.1"/>
    <property type="molecule type" value="Genomic_RNA"/>
</dbReference>
<dbReference type="EMBL" id="MZ081392">
    <property type="protein sequence ID" value="QWN56359.1"/>
    <property type="molecule type" value="Genomic_RNA"/>
</dbReference>
<dbReference type="EMBL" id="MZ081395">
    <property type="protein sequence ID" value="QWN56386.1"/>
    <property type="molecule type" value="Genomic_RNA"/>
</dbReference>
<evidence type="ECO:0000313" key="11">
    <source>
        <dbReference type="EMBL" id="QWN56368.1"/>
    </source>
</evidence>
<evidence type="ECO:0000313" key="10">
    <source>
        <dbReference type="EMBL" id="QWN56359.1"/>
    </source>
</evidence>
<dbReference type="InterPro" id="IPR046445">
    <property type="entry name" value="a/bCoV_VIROPORIN_3A-like_TM"/>
</dbReference>
<dbReference type="Pfam" id="PF03053">
    <property type="entry name" value="Corona_NS3b"/>
    <property type="match status" value="1"/>
</dbReference>
<evidence type="ECO:0000256" key="6">
    <source>
        <dbReference type="PROSITE-ProRule" id="PRU01311"/>
    </source>
</evidence>
<evidence type="ECO:0000256" key="4">
    <source>
        <dbReference type="ARBA" id="ARBA00022989"/>
    </source>
</evidence>
<proteinExistence type="predicted"/>
<gene>
    <name evidence="11" type="primary">ORF3a</name>
</gene>